<accession>A0AA35YIW3</accession>
<proteinExistence type="predicted"/>
<feature type="compositionally biased region" description="Low complexity" evidence="1">
    <location>
        <begin position="1"/>
        <end position="13"/>
    </location>
</feature>
<feature type="compositionally biased region" description="Basic and acidic residues" evidence="1">
    <location>
        <begin position="105"/>
        <end position="118"/>
    </location>
</feature>
<dbReference type="AlphaFoldDB" id="A0AA35YIW3"/>
<reference evidence="2" key="1">
    <citation type="submission" date="2023-04" db="EMBL/GenBank/DDBJ databases">
        <authorList>
            <person name="Vijverberg K."/>
            <person name="Xiong W."/>
            <person name="Schranz E."/>
        </authorList>
    </citation>
    <scope>NUCLEOTIDE SEQUENCE</scope>
</reference>
<gene>
    <name evidence="2" type="ORF">LSALG_LOCUS14812</name>
</gene>
<evidence type="ECO:0000313" key="3">
    <source>
        <dbReference type="Proteomes" id="UP001177003"/>
    </source>
</evidence>
<keyword evidence="3" id="KW-1185">Reference proteome</keyword>
<feature type="compositionally biased region" description="Basic and acidic residues" evidence="1">
    <location>
        <begin position="54"/>
        <end position="83"/>
    </location>
</feature>
<evidence type="ECO:0000313" key="2">
    <source>
        <dbReference type="EMBL" id="CAI9274756.1"/>
    </source>
</evidence>
<name>A0AA35YIW3_LACSI</name>
<protein>
    <submittedName>
        <fullName evidence="2">Uncharacterized protein</fullName>
    </submittedName>
</protein>
<organism evidence="2 3">
    <name type="scientific">Lactuca saligna</name>
    <name type="common">Willowleaf lettuce</name>
    <dbReference type="NCBI Taxonomy" id="75948"/>
    <lineage>
        <taxon>Eukaryota</taxon>
        <taxon>Viridiplantae</taxon>
        <taxon>Streptophyta</taxon>
        <taxon>Embryophyta</taxon>
        <taxon>Tracheophyta</taxon>
        <taxon>Spermatophyta</taxon>
        <taxon>Magnoliopsida</taxon>
        <taxon>eudicotyledons</taxon>
        <taxon>Gunneridae</taxon>
        <taxon>Pentapetalae</taxon>
        <taxon>asterids</taxon>
        <taxon>campanulids</taxon>
        <taxon>Asterales</taxon>
        <taxon>Asteraceae</taxon>
        <taxon>Cichorioideae</taxon>
        <taxon>Cichorieae</taxon>
        <taxon>Lactucinae</taxon>
        <taxon>Lactuca</taxon>
    </lineage>
</organism>
<dbReference type="Proteomes" id="UP001177003">
    <property type="component" value="Chromosome 3"/>
</dbReference>
<sequence>MRSTRSTSFKSRFNNTQQTVVNVDEDDDDFVSPPIEGEGSEPIHINIVGSNKTIEQRKKTSRSEHGKKNVESGKSANNKDKQETITIDSTSVGRMKRKCSARTTPAKDTKKSAEENVKGKKPRSLNELLMESMSGSKRDNEKVEIGVDMEDKENVVKRKKAVNDAHSKKSPKRKKGKIEHENVKIKTVEGNIRNVRKDHQEGYRRLATRMTPRKVSVTT</sequence>
<dbReference type="EMBL" id="OX465079">
    <property type="protein sequence ID" value="CAI9274756.1"/>
    <property type="molecule type" value="Genomic_DNA"/>
</dbReference>
<feature type="region of interest" description="Disordered" evidence="1">
    <location>
        <begin position="1"/>
        <end position="126"/>
    </location>
</feature>
<evidence type="ECO:0000256" key="1">
    <source>
        <dbReference type="SAM" id="MobiDB-lite"/>
    </source>
</evidence>